<dbReference type="AlphaFoldDB" id="A0A059KRC4"/>
<proteinExistence type="predicted"/>
<comment type="caution">
    <text evidence="1">The sequence shown here is derived from an EMBL/GenBank/DDBJ whole genome shotgun (WGS) entry which is preliminary data.</text>
</comment>
<dbReference type="EMBL" id="AZRA01000010">
    <property type="protein sequence ID" value="KDB53920.1"/>
    <property type="molecule type" value="Genomic_DNA"/>
</dbReference>
<organism evidence="1 2">
    <name type="scientific">Sphaerotilus natans subsp. natans DSM 6575</name>
    <dbReference type="NCBI Taxonomy" id="1286631"/>
    <lineage>
        <taxon>Bacteria</taxon>
        <taxon>Pseudomonadati</taxon>
        <taxon>Pseudomonadota</taxon>
        <taxon>Betaproteobacteria</taxon>
        <taxon>Burkholderiales</taxon>
        <taxon>Sphaerotilaceae</taxon>
        <taxon>Sphaerotilus</taxon>
    </lineage>
</organism>
<accession>A0A059KRC4</accession>
<reference evidence="1 2" key="1">
    <citation type="journal article" date="2014" name="FEMS Microbiol. Ecol.">
        <title>Sphaerotilus natans encrusted with nanoball-shaped Fe(III) oxide minerals formed by nitrate-reducing mixotrophic Fe(II) oxidation.</title>
        <authorList>
            <person name="Park S."/>
            <person name="Kim D.H."/>
            <person name="Lee J.H."/>
            <person name="Hur H.G."/>
        </authorList>
    </citation>
    <scope>NUCLEOTIDE SEQUENCE [LARGE SCALE GENOMIC DNA]</scope>
    <source>
        <strain evidence="1 2">DSM 6575</strain>
    </source>
</reference>
<keyword evidence="2" id="KW-1185">Reference proteome</keyword>
<gene>
    <name evidence="1" type="ORF">X805_04740</name>
</gene>
<evidence type="ECO:0000313" key="2">
    <source>
        <dbReference type="Proteomes" id="UP000026714"/>
    </source>
</evidence>
<protein>
    <submittedName>
        <fullName evidence="1">Uncharacterized protein</fullName>
    </submittedName>
</protein>
<dbReference type="Proteomes" id="UP000026714">
    <property type="component" value="Unassembled WGS sequence"/>
</dbReference>
<sequence length="105" mass="12199">MSEFRHVFLPYCLERQADGRWAVLNRKYKPVGMHTSAYVKYEDPYLIRFKSPLTSATLQALCAPGSEWSETKVWLYNDGCIPTDSAAHWTAYQKRLERLANLQIV</sequence>
<dbReference type="STRING" id="34103.SAMN05421778_11484"/>
<dbReference type="eggNOG" id="ENOG50335WK">
    <property type="taxonomic scope" value="Bacteria"/>
</dbReference>
<name>A0A059KRC4_9BURK</name>
<evidence type="ECO:0000313" key="1">
    <source>
        <dbReference type="EMBL" id="KDB53920.1"/>
    </source>
</evidence>